<dbReference type="InterPro" id="IPR000571">
    <property type="entry name" value="Znf_CCCH"/>
</dbReference>
<evidence type="ECO:0000259" key="7">
    <source>
        <dbReference type="PROSITE" id="PS50103"/>
    </source>
</evidence>
<keyword evidence="9" id="KW-1185">Reference proteome</keyword>
<evidence type="ECO:0000256" key="3">
    <source>
        <dbReference type="ARBA" id="ARBA00022833"/>
    </source>
</evidence>
<dbReference type="Gene3D" id="4.10.1000.10">
    <property type="entry name" value="Zinc finger, CCCH-type"/>
    <property type="match status" value="2"/>
</dbReference>
<keyword evidence="1 5" id="KW-0479">Metal-binding</keyword>
<feature type="zinc finger region" description="C3H1-type" evidence="5">
    <location>
        <begin position="295"/>
        <end position="323"/>
    </location>
</feature>
<feature type="domain" description="C3H1-type" evidence="7">
    <location>
        <begin position="103"/>
        <end position="131"/>
    </location>
</feature>
<keyword evidence="2 5" id="KW-0863">Zinc-finger</keyword>
<dbReference type="GO" id="GO:0003677">
    <property type="term" value="F:DNA binding"/>
    <property type="evidence" value="ECO:0007669"/>
    <property type="project" value="UniProtKB-KW"/>
</dbReference>
<dbReference type="PROSITE" id="PS50103">
    <property type="entry name" value="ZF_C3H1"/>
    <property type="match status" value="5"/>
</dbReference>
<feature type="domain" description="C3H1-type" evidence="7">
    <location>
        <begin position="295"/>
        <end position="323"/>
    </location>
</feature>
<name>A0A0K9PCX3_ZOSMR</name>
<dbReference type="SUPFAM" id="SSF90229">
    <property type="entry name" value="CCCH zinc finger"/>
    <property type="match status" value="5"/>
</dbReference>
<dbReference type="OMA" id="PMEIFAY"/>
<feature type="region of interest" description="Disordered" evidence="6">
    <location>
        <begin position="241"/>
        <end position="268"/>
    </location>
</feature>
<evidence type="ECO:0000256" key="4">
    <source>
        <dbReference type="ARBA" id="ARBA00023125"/>
    </source>
</evidence>
<dbReference type="InterPro" id="IPR036855">
    <property type="entry name" value="Znf_CCCH_sf"/>
</dbReference>
<protein>
    <submittedName>
        <fullName evidence="8">Zinc finger CCCH domain-containing protein 63</fullName>
    </submittedName>
</protein>
<evidence type="ECO:0000256" key="5">
    <source>
        <dbReference type="PROSITE-ProRule" id="PRU00723"/>
    </source>
</evidence>
<feature type="zinc finger region" description="C3H1-type" evidence="5">
    <location>
        <begin position="103"/>
        <end position="131"/>
    </location>
</feature>
<dbReference type="Gene3D" id="2.30.30.1190">
    <property type="match status" value="1"/>
</dbReference>
<dbReference type="SMART" id="SM00356">
    <property type="entry name" value="ZnF_C3H1"/>
    <property type="match status" value="5"/>
</dbReference>
<feature type="zinc finger region" description="C3H1-type" evidence="5">
    <location>
        <begin position="341"/>
        <end position="369"/>
    </location>
</feature>
<organism evidence="8 9">
    <name type="scientific">Zostera marina</name>
    <name type="common">Eelgrass</name>
    <dbReference type="NCBI Taxonomy" id="29655"/>
    <lineage>
        <taxon>Eukaryota</taxon>
        <taxon>Viridiplantae</taxon>
        <taxon>Streptophyta</taxon>
        <taxon>Embryophyta</taxon>
        <taxon>Tracheophyta</taxon>
        <taxon>Spermatophyta</taxon>
        <taxon>Magnoliopsida</taxon>
        <taxon>Liliopsida</taxon>
        <taxon>Zosteraceae</taxon>
        <taxon>Zostera</taxon>
    </lineage>
</organism>
<dbReference type="STRING" id="29655.A0A0K9PCX3"/>
<evidence type="ECO:0000256" key="6">
    <source>
        <dbReference type="SAM" id="MobiDB-lite"/>
    </source>
</evidence>
<evidence type="ECO:0000256" key="2">
    <source>
        <dbReference type="ARBA" id="ARBA00022771"/>
    </source>
</evidence>
<dbReference type="Pfam" id="PF00642">
    <property type="entry name" value="zf-CCCH"/>
    <property type="match status" value="5"/>
</dbReference>
<dbReference type="PANTHER" id="PTHR12506">
    <property type="entry name" value="PROTEIN PHOSPHATASE RELATED"/>
    <property type="match status" value="1"/>
</dbReference>
<sequence length="442" mass="49077">MGYDGGSRGSGVVAVAVTVMMDGGGSSSFSPQVVDEDAMWEIKMRAKEVMEARPYPERPGELDCPYYIRTGLCRFGMTCKFNHPINRKLAVATARMEGGYPERKGQPECQYYLKTGTCKFGMTCKFHHPKEKAGIVGRAQLNSLGYPIRPSEMECSYYLRTGQCKFGNTCKFHHPQPSNAMVSFRGSPIYPAVQSPTISRGSYLPSPRWQDHSSYPQMILPQGLMQVPGWNAYPGQVGSVSSPEYQQQTAGNGQLFGSSRQSESTNTGAHGTFLSHLSGSVPIHSLQNESIFPERPGEPDCVFYMKTGDCKYGPVCKYHHPKERFYHVPDCVLNSSGLPLRPGEPLCIFYSRYGICKFGPNCKFDHPEENSIYGNSSTDIPMIQLVLDRPTSDNNDIEDLKQESEENSIQVSTKSDHPDDDDNKTKPTETLISISEPISSFS</sequence>
<feature type="domain" description="C3H1-type" evidence="7">
    <location>
        <begin position="149"/>
        <end position="177"/>
    </location>
</feature>
<reference evidence="9" key="1">
    <citation type="journal article" date="2016" name="Nature">
        <title>The genome of the seagrass Zostera marina reveals angiosperm adaptation to the sea.</title>
        <authorList>
            <person name="Olsen J.L."/>
            <person name="Rouze P."/>
            <person name="Verhelst B."/>
            <person name="Lin Y.-C."/>
            <person name="Bayer T."/>
            <person name="Collen J."/>
            <person name="Dattolo E."/>
            <person name="De Paoli E."/>
            <person name="Dittami S."/>
            <person name="Maumus F."/>
            <person name="Michel G."/>
            <person name="Kersting A."/>
            <person name="Lauritano C."/>
            <person name="Lohaus R."/>
            <person name="Toepel M."/>
            <person name="Tonon T."/>
            <person name="Vanneste K."/>
            <person name="Amirebrahimi M."/>
            <person name="Brakel J."/>
            <person name="Bostroem C."/>
            <person name="Chovatia M."/>
            <person name="Grimwood J."/>
            <person name="Jenkins J.W."/>
            <person name="Jueterbock A."/>
            <person name="Mraz A."/>
            <person name="Stam W.T."/>
            <person name="Tice H."/>
            <person name="Bornberg-Bauer E."/>
            <person name="Green P.J."/>
            <person name="Pearson G.A."/>
            <person name="Procaccini G."/>
            <person name="Duarte C.M."/>
            <person name="Schmutz J."/>
            <person name="Reusch T.B.H."/>
            <person name="Van de Peer Y."/>
        </authorList>
    </citation>
    <scope>NUCLEOTIDE SEQUENCE [LARGE SCALE GENOMIC DNA]</scope>
    <source>
        <strain evidence="9">cv. Finnish</strain>
    </source>
</reference>
<accession>A0A0K9PCX3</accession>
<dbReference type="PANTHER" id="PTHR12506:SF18">
    <property type="entry name" value="ZINC FINGER CCCH DOMAIN-CONTAINING PROTEIN 33-RELATED"/>
    <property type="match status" value="1"/>
</dbReference>
<dbReference type="EMBL" id="LFYR01000956">
    <property type="protein sequence ID" value="KMZ66811.1"/>
    <property type="molecule type" value="Genomic_DNA"/>
</dbReference>
<gene>
    <name evidence="8" type="ORF">ZOSMA_288G00090</name>
</gene>
<dbReference type="GO" id="GO:0003729">
    <property type="term" value="F:mRNA binding"/>
    <property type="evidence" value="ECO:0000318"/>
    <property type="project" value="GO_Central"/>
</dbReference>
<feature type="compositionally biased region" description="Polar residues" evidence="6">
    <location>
        <begin position="428"/>
        <end position="442"/>
    </location>
</feature>
<feature type="region of interest" description="Disordered" evidence="6">
    <location>
        <begin position="391"/>
        <end position="442"/>
    </location>
</feature>
<evidence type="ECO:0000256" key="1">
    <source>
        <dbReference type="ARBA" id="ARBA00022723"/>
    </source>
</evidence>
<feature type="zinc finger region" description="C3H1-type" evidence="5">
    <location>
        <begin position="58"/>
        <end position="86"/>
    </location>
</feature>
<evidence type="ECO:0000313" key="8">
    <source>
        <dbReference type="EMBL" id="KMZ66811.1"/>
    </source>
</evidence>
<dbReference type="OrthoDB" id="411372at2759"/>
<dbReference type="AlphaFoldDB" id="A0A0K9PCX3"/>
<keyword evidence="3 5" id="KW-0862">Zinc</keyword>
<dbReference type="Proteomes" id="UP000036987">
    <property type="component" value="Unassembled WGS sequence"/>
</dbReference>
<feature type="domain" description="C3H1-type" evidence="7">
    <location>
        <begin position="341"/>
        <end position="369"/>
    </location>
</feature>
<keyword evidence="4" id="KW-0238">DNA-binding</keyword>
<dbReference type="GO" id="GO:0008270">
    <property type="term" value="F:zinc ion binding"/>
    <property type="evidence" value="ECO:0007669"/>
    <property type="project" value="UniProtKB-KW"/>
</dbReference>
<feature type="domain" description="C3H1-type" evidence="7">
    <location>
        <begin position="58"/>
        <end position="86"/>
    </location>
</feature>
<feature type="zinc finger region" description="C3H1-type" evidence="5">
    <location>
        <begin position="149"/>
        <end position="177"/>
    </location>
</feature>
<dbReference type="InterPro" id="IPR050974">
    <property type="entry name" value="Plant_ZF_CCCH"/>
</dbReference>
<proteinExistence type="predicted"/>
<comment type="caution">
    <text evidence="8">The sequence shown here is derived from an EMBL/GenBank/DDBJ whole genome shotgun (WGS) entry which is preliminary data.</text>
</comment>
<evidence type="ECO:0000313" key="9">
    <source>
        <dbReference type="Proteomes" id="UP000036987"/>
    </source>
</evidence>